<dbReference type="GO" id="GO:0000160">
    <property type="term" value="P:phosphorelay signal transduction system"/>
    <property type="evidence" value="ECO:0007669"/>
    <property type="project" value="InterPro"/>
</dbReference>
<keyword evidence="1" id="KW-0547">Nucleotide-binding</keyword>
<dbReference type="EMBL" id="VGIY01000205">
    <property type="protein sequence ID" value="MBM3317866.1"/>
    <property type="molecule type" value="Genomic_DNA"/>
</dbReference>
<dbReference type="SUPFAM" id="SSF52540">
    <property type="entry name" value="P-loop containing nucleoside triphosphate hydrolases"/>
    <property type="match status" value="1"/>
</dbReference>
<dbReference type="InterPro" id="IPR011006">
    <property type="entry name" value="CheY-like_superfamily"/>
</dbReference>
<evidence type="ECO:0000259" key="7">
    <source>
        <dbReference type="PROSITE" id="PS50110"/>
    </source>
</evidence>
<dbReference type="Gene3D" id="3.40.50.2300">
    <property type="match status" value="1"/>
</dbReference>
<dbReference type="GO" id="GO:0006355">
    <property type="term" value="P:regulation of DNA-templated transcription"/>
    <property type="evidence" value="ECO:0007669"/>
    <property type="project" value="InterPro"/>
</dbReference>
<keyword evidence="5" id="KW-0597">Phosphoprotein</keyword>
<evidence type="ECO:0000313" key="8">
    <source>
        <dbReference type="EMBL" id="MBM3317866.1"/>
    </source>
</evidence>
<dbReference type="InterPro" id="IPR025944">
    <property type="entry name" value="Sigma_54_int_dom_CS"/>
</dbReference>
<reference evidence="8" key="1">
    <citation type="submission" date="2019-03" db="EMBL/GenBank/DDBJ databases">
        <title>Lake Tanganyika Metagenome-Assembled Genomes (MAGs).</title>
        <authorList>
            <person name="Tran P."/>
        </authorList>
    </citation>
    <scope>NUCLEOTIDE SEQUENCE</scope>
    <source>
        <strain evidence="8">M_DeepCast_400m_m2_100</strain>
    </source>
</reference>
<dbReference type="InterPro" id="IPR003593">
    <property type="entry name" value="AAA+_ATPase"/>
</dbReference>
<dbReference type="SMART" id="SM00382">
    <property type="entry name" value="AAA"/>
    <property type="match status" value="1"/>
</dbReference>
<dbReference type="FunFam" id="3.40.50.300:FF:000006">
    <property type="entry name" value="DNA-binding transcriptional regulator NtrC"/>
    <property type="match status" value="1"/>
</dbReference>
<organism evidence="8 9">
    <name type="scientific">Eiseniibacteriota bacterium</name>
    <dbReference type="NCBI Taxonomy" id="2212470"/>
    <lineage>
        <taxon>Bacteria</taxon>
        <taxon>Candidatus Eiseniibacteriota</taxon>
    </lineage>
</organism>
<dbReference type="SUPFAM" id="SSF52172">
    <property type="entry name" value="CheY-like"/>
    <property type="match status" value="1"/>
</dbReference>
<evidence type="ECO:0000256" key="4">
    <source>
        <dbReference type="ARBA" id="ARBA00023163"/>
    </source>
</evidence>
<dbReference type="Pfam" id="PF00072">
    <property type="entry name" value="Response_reg"/>
    <property type="match status" value="1"/>
</dbReference>
<dbReference type="InterPro" id="IPR058031">
    <property type="entry name" value="AAA_lid_NorR"/>
</dbReference>
<protein>
    <submittedName>
        <fullName evidence="8">Sigma-54-dependent Fis family transcriptional regulator</fullName>
    </submittedName>
</protein>
<dbReference type="PROSITE" id="PS50045">
    <property type="entry name" value="SIGMA54_INTERACT_4"/>
    <property type="match status" value="1"/>
</dbReference>
<evidence type="ECO:0000256" key="5">
    <source>
        <dbReference type="PROSITE-ProRule" id="PRU00169"/>
    </source>
</evidence>
<evidence type="ECO:0000256" key="1">
    <source>
        <dbReference type="ARBA" id="ARBA00022741"/>
    </source>
</evidence>
<dbReference type="PROSITE" id="PS50110">
    <property type="entry name" value="RESPONSE_REGULATORY"/>
    <property type="match status" value="1"/>
</dbReference>
<keyword evidence="4" id="KW-0804">Transcription</keyword>
<feature type="non-terminal residue" evidence="8">
    <location>
        <position position="427"/>
    </location>
</feature>
<evidence type="ECO:0000313" key="9">
    <source>
        <dbReference type="Proteomes" id="UP000748308"/>
    </source>
</evidence>
<comment type="caution">
    <text evidence="8">The sequence shown here is derived from an EMBL/GenBank/DDBJ whole genome shotgun (WGS) entry which is preliminary data.</text>
</comment>
<proteinExistence type="predicted"/>
<dbReference type="Pfam" id="PF25601">
    <property type="entry name" value="AAA_lid_14"/>
    <property type="match status" value="1"/>
</dbReference>
<dbReference type="Gene3D" id="3.40.50.300">
    <property type="entry name" value="P-loop containing nucleotide triphosphate hydrolases"/>
    <property type="match status" value="1"/>
</dbReference>
<evidence type="ECO:0000256" key="3">
    <source>
        <dbReference type="ARBA" id="ARBA00023015"/>
    </source>
</evidence>
<feature type="domain" description="Sigma-54 factor interaction" evidence="6">
    <location>
        <begin position="154"/>
        <end position="383"/>
    </location>
</feature>
<dbReference type="InterPro" id="IPR027417">
    <property type="entry name" value="P-loop_NTPase"/>
</dbReference>
<dbReference type="PROSITE" id="PS00688">
    <property type="entry name" value="SIGMA54_INTERACT_3"/>
    <property type="match status" value="1"/>
</dbReference>
<gene>
    <name evidence="8" type="ORF">FJY75_08425</name>
</gene>
<name>A0A938BRI3_UNCEI</name>
<feature type="modified residue" description="4-aspartylphosphate" evidence="5">
    <location>
        <position position="61"/>
    </location>
</feature>
<keyword evidence="3" id="KW-0805">Transcription regulation</keyword>
<feature type="domain" description="Response regulatory" evidence="7">
    <location>
        <begin position="13"/>
        <end position="129"/>
    </location>
</feature>
<dbReference type="AlphaFoldDB" id="A0A938BRI3"/>
<dbReference type="Proteomes" id="UP000748308">
    <property type="component" value="Unassembled WGS sequence"/>
</dbReference>
<dbReference type="SMART" id="SM00448">
    <property type="entry name" value="REC"/>
    <property type="match status" value="1"/>
</dbReference>
<dbReference type="Gene3D" id="1.10.8.60">
    <property type="match status" value="1"/>
</dbReference>
<keyword evidence="2" id="KW-0067">ATP-binding</keyword>
<dbReference type="InterPro" id="IPR001789">
    <property type="entry name" value="Sig_transdc_resp-reg_receiver"/>
</dbReference>
<dbReference type="PANTHER" id="PTHR32071">
    <property type="entry name" value="TRANSCRIPTIONAL REGULATORY PROTEIN"/>
    <property type="match status" value="1"/>
</dbReference>
<dbReference type="CDD" id="cd00009">
    <property type="entry name" value="AAA"/>
    <property type="match status" value="1"/>
</dbReference>
<evidence type="ECO:0000256" key="2">
    <source>
        <dbReference type="ARBA" id="ARBA00022840"/>
    </source>
</evidence>
<sequence length="427" mass="47583">MSSARAAASQPTKLLIVDDEPAFLNQLRLALQKDFEVWAAESAEAAWTIVQAEHPELVTLDLALDGASPESGFTLLERCLAFDPFMKIVLVTGNDNEANALRAVDQGAADFFGKPVDVAELKVLLSRVLALGRLERRNAALLAQLGEEHRLGSLVGRSQAMRAVFRRIEKLAAVDIAVLIVGESGTGKELVARELRRLGPRAAKPFKKIDCGAIPENLLESELFGHEEGAFTDARVGKRGRLEMAQGGVVFLDEIGDLPFPLQVKLLRFLQEHQIERVGGLEVIDLDVRVIAATNKDLAGEVRRGRFRQDLYYRLSVGDIELPPLRERREDILFLAQFFLDRYVLAYGRGRLAFSARCKRALERHDWPGNIRELENRIEKAVVMASGRLLDEMALGLLEPAERRPASLREARRETERQTIRAALRGT</sequence>
<evidence type="ECO:0000259" key="6">
    <source>
        <dbReference type="PROSITE" id="PS50045"/>
    </source>
</evidence>
<dbReference type="InterPro" id="IPR025662">
    <property type="entry name" value="Sigma_54_int_dom_ATP-bd_1"/>
</dbReference>
<dbReference type="PROSITE" id="PS00675">
    <property type="entry name" value="SIGMA54_INTERACT_1"/>
    <property type="match status" value="1"/>
</dbReference>
<dbReference type="InterPro" id="IPR002078">
    <property type="entry name" value="Sigma_54_int"/>
</dbReference>
<dbReference type="Pfam" id="PF00158">
    <property type="entry name" value="Sigma54_activat"/>
    <property type="match status" value="1"/>
</dbReference>
<accession>A0A938BRI3</accession>
<dbReference type="GO" id="GO:0005524">
    <property type="term" value="F:ATP binding"/>
    <property type="evidence" value="ECO:0007669"/>
    <property type="project" value="UniProtKB-KW"/>
</dbReference>